<feature type="chain" id="PRO_5039035239" description="SnoaL-like protein" evidence="1">
    <location>
        <begin position="18"/>
        <end position="168"/>
    </location>
</feature>
<dbReference type="PROSITE" id="PS51257">
    <property type="entry name" value="PROKAR_LIPOPROTEIN"/>
    <property type="match status" value="1"/>
</dbReference>
<protein>
    <recommendedName>
        <fullName evidence="4">SnoaL-like protein</fullName>
    </recommendedName>
</protein>
<dbReference type="AlphaFoldDB" id="A0A3D9T3U5"/>
<reference evidence="2 3" key="1">
    <citation type="submission" date="2018-08" db="EMBL/GenBank/DDBJ databases">
        <title>Sequencing the genomes of 1000 actinobacteria strains.</title>
        <authorList>
            <person name="Klenk H.-P."/>
        </authorList>
    </citation>
    <scope>NUCLEOTIDE SEQUENCE [LARGE SCALE GENOMIC DNA]</scope>
    <source>
        <strain evidence="2 3">DSM 43927</strain>
    </source>
</reference>
<name>A0A3D9T3U5_9ACTN</name>
<evidence type="ECO:0000256" key="1">
    <source>
        <dbReference type="SAM" id="SignalP"/>
    </source>
</evidence>
<organism evidence="2 3">
    <name type="scientific">Thermomonospora umbrina</name>
    <dbReference type="NCBI Taxonomy" id="111806"/>
    <lineage>
        <taxon>Bacteria</taxon>
        <taxon>Bacillati</taxon>
        <taxon>Actinomycetota</taxon>
        <taxon>Actinomycetes</taxon>
        <taxon>Streptosporangiales</taxon>
        <taxon>Thermomonosporaceae</taxon>
        <taxon>Thermomonospora</taxon>
    </lineage>
</organism>
<evidence type="ECO:0000313" key="3">
    <source>
        <dbReference type="Proteomes" id="UP000256661"/>
    </source>
</evidence>
<accession>A0A3D9T3U5</accession>
<feature type="signal peptide" evidence="1">
    <location>
        <begin position="1"/>
        <end position="17"/>
    </location>
</feature>
<dbReference type="RefSeq" id="WP_116023927.1">
    <property type="nucleotide sequence ID" value="NZ_QTTT01000001.1"/>
</dbReference>
<evidence type="ECO:0008006" key="4">
    <source>
        <dbReference type="Google" id="ProtNLM"/>
    </source>
</evidence>
<keyword evidence="1" id="KW-0732">Signal</keyword>
<gene>
    <name evidence="2" type="ORF">DFJ69_3970</name>
</gene>
<comment type="caution">
    <text evidence="2">The sequence shown here is derived from an EMBL/GenBank/DDBJ whole genome shotgun (WGS) entry which is preliminary data.</text>
</comment>
<sequence>MRPFALGLILSAVPALGACGAFDEPDEPGIPPLVWESGDPRLTDPRPVTASAAETREARVVLYRYLRGLAAGDVRICALITPEYEESVFEGPRRCRGRLGTVRERLGARNLAALRGVTVPVARPGPGPGRFTVRFTDLRWRTGRAAPGGPLAERFVLRRVDDRWLIVA</sequence>
<proteinExistence type="predicted"/>
<dbReference type="EMBL" id="QTTT01000001">
    <property type="protein sequence ID" value="REE98481.1"/>
    <property type="molecule type" value="Genomic_DNA"/>
</dbReference>
<dbReference type="OrthoDB" id="3479493at2"/>
<evidence type="ECO:0000313" key="2">
    <source>
        <dbReference type="EMBL" id="REE98481.1"/>
    </source>
</evidence>
<dbReference type="Proteomes" id="UP000256661">
    <property type="component" value="Unassembled WGS sequence"/>
</dbReference>
<keyword evidence="3" id="KW-1185">Reference proteome</keyword>